<accession>A0A0S2K9U8</accession>
<dbReference type="KEGG" id="pspi:PS2015_408"/>
<name>A0A0S2K9U8_9GAMM</name>
<dbReference type="Proteomes" id="UP000065641">
    <property type="component" value="Chromosome"/>
</dbReference>
<proteinExistence type="predicted"/>
<dbReference type="EMBL" id="CP013189">
    <property type="protein sequence ID" value="ALO45095.1"/>
    <property type="molecule type" value="Genomic_DNA"/>
</dbReference>
<gene>
    <name evidence="1" type="ORF">PS2015_408</name>
</gene>
<dbReference type="AlphaFoldDB" id="A0A0S2K9U8"/>
<protein>
    <submittedName>
        <fullName evidence="1">Uncharacterized protein</fullName>
    </submittedName>
</protein>
<keyword evidence="2" id="KW-1185">Reference proteome</keyword>
<evidence type="ECO:0000313" key="2">
    <source>
        <dbReference type="Proteomes" id="UP000065641"/>
    </source>
</evidence>
<organism evidence="1 2">
    <name type="scientific">Pseudohongiella spirulinae</name>
    <dbReference type="NCBI Taxonomy" id="1249552"/>
    <lineage>
        <taxon>Bacteria</taxon>
        <taxon>Pseudomonadati</taxon>
        <taxon>Pseudomonadota</taxon>
        <taxon>Gammaproteobacteria</taxon>
        <taxon>Pseudomonadales</taxon>
        <taxon>Pseudohongiellaceae</taxon>
        <taxon>Pseudohongiella</taxon>
    </lineage>
</organism>
<dbReference type="RefSeq" id="WP_156412632.1">
    <property type="nucleotide sequence ID" value="NZ_CP013189.1"/>
</dbReference>
<sequence length="56" mass="5631">MKMTIAGQCLGHDAGLVSLGLPAAYCSSGVGGFASTECRIAGRGRVNLPRAALPAR</sequence>
<dbReference type="STRING" id="1249552.PS2015_408"/>
<evidence type="ECO:0000313" key="1">
    <source>
        <dbReference type="EMBL" id="ALO45095.1"/>
    </source>
</evidence>
<reference evidence="1 2" key="1">
    <citation type="submission" date="2015-11" db="EMBL/GenBank/DDBJ databases">
        <authorList>
            <person name="Zhang Y."/>
            <person name="Guo Z."/>
        </authorList>
    </citation>
    <scope>NUCLEOTIDE SEQUENCE [LARGE SCALE GENOMIC DNA]</scope>
    <source>
        <strain evidence="1 2">KCTC 32221</strain>
    </source>
</reference>